<protein>
    <submittedName>
        <fullName evidence="3">Uncharacterized protein</fullName>
    </submittedName>
</protein>
<feature type="compositionally biased region" description="Polar residues" evidence="1">
    <location>
        <begin position="122"/>
        <end position="138"/>
    </location>
</feature>
<name>A0A3S1BKN3_ELYCH</name>
<gene>
    <name evidence="3" type="ORF">EGW08_006253</name>
</gene>
<dbReference type="AlphaFoldDB" id="A0A3S1BKN3"/>
<proteinExistence type="predicted"/>
<accession>A0A3S1BKN3</accession>
<evidence type="ECO:0000256" key="1">
    <source>
        <dbReference type="SAM" id="MobiDB-lite"/>
    </source>
</evidence>
<keyword evidence="2" id="KW-1133">Transmembrane helix</keyword>
<keyword evidence="2" id="KW-0472">Membrane</keyword>
<comment type="caution">
    <text evidence="3">The sequence shown here is derived from an EMBL/GenBank/DDBJ whole genome shotgun (WGS) entry which is preliminary data.</text>
</comment>
<keyword evidence="4" id="KW-1185">Reference proteome</keyword>
<reference evidence="3 4" key="1">
    <citation type="submission" date="2019-01" db="EMBL/GenBank/DDBJ databases">
        <title>A draft genome assembly of the solar-powered sea slug Elysia chlorotica.</title>
        <authorList>
            <person name="Cai H."/>
            <person name="Li Q."/>
            <person name="Fang X."/>
            <person name="Li J."/>
            <person name="Curtis N.E."/>
            <person name="Altenburger A."/>
            <person name="Shibata T."/>
            <person name="Feng M."/>
            <person name="Maeda T."/>
            <person name="Schwartz J.A."/>
            <person name="Shigenobu S."/>
            <person name="Lundholm N."/>
            <person name="Nishiyama T."/>
            <person name="Yang H."/>
            <person name="Hasebe M."/>
            <person name="Li S."/>
            <person name="Pierce S.K."/>
            <person name="Wang J."/>
        </authorList>
    </citation>
    <scope>NUCLEOTIDE SEQUENCE [LARGE SCALE GENOMIC DNA]</scope>
    <source>
        <strain evidence="3">EC2010</strain>
        <tissue evidence="3">Whole organism of an adult</tissue>
    </source>
</reference>
<feature type="region of interest" description="Disordered" evidence="1">
    <location>
        <begin position="118"/>
        <end position="261"/>
    </location>
</feature>
<feature type="compositionally biased region" description="Low complexity" evidence="1">
    <location>
        <begin position="169"/>
        <end position="178"/>
    </location>
</feature>
<evidence type="ECO:0000313" key="4">
    <source>
        <dbReference type="Proteomes" id="UP000271974"/>
    </source>
</evidence>
<feature type="transmembrane region" description="Helical" evidence="2">
    <location>
        <begin position="83"/>
        <end position="106"/>
    </location>
</feature>
<feature type="compositionally biased region" description="Acidic residues" evidence="1">
    <location>
        <begin position="241"/>
        <end position="253"/>
    </location>
</feature>
<organism evidence="3 4">
    <name type="scientific">Elysia chlorotica</name>
    <name type="common">Eastern emerald elysia</name>
    <name type="synonym">Sea slug</name>
    <dbReference type="NCBI Taxonomy" id="188477"/>
    <lineage>
        <taxon>Eukaryota</taxon>
        <taxon>Metazoa</taxon>
        <taxon>Spiralia</taxon>
        <taxon>Lophotrochozoa</taxon>
        <taxon>Mollusca</taxon>
        <taxon>Gastropoda</taxon>
        <taxon>Heterobranchia</taxon>
        <taxon>Euthyneura</taxon>
        <taxon>Panpulmonata</taxon>
        <taxon>Sacoglossa</taxon>
        <taxon>Placobranchoidea</taxon>
        <taxon>Plakobranchidae</taxon>
        <taxon>Elysia</taxon>
    </lineage>
</organism>
<dbReference type="EMBL" id="RQTK01000154">
    <property type="protein sequence ID" value="RUS85983.1"/>
    <property type="molecule type" value="Genomic_DNA"/>
</dbReference>
<dbReference type="OrthoDB" id="6104821at2759"/>
<evidence type="ECO:0000313" key="3">
    <source>
        <dbReference type="EMBL" id="RUS85983.1"/>
    </source>
</evidence>
<sequence>MTGTRHSRSNPRPAAAMLDGQVAVALTLLFCCLLMSGTGNTFAADVAVDVSNNSSLSVLVINVTDTPTDVCPEASCGGGCGGAVAGAVVASLIVGLVTGALATYLVQRYLKKRRRSIPPKDYTNTESSALDVNMNNGEGTARDSGDVSPPEDVPQVKGHKKLERLSKQGPKPIIGPKPVLGQKGKPNPHSGVQTPLIYLGPRNEKPDSRPSSAPSLAVQSEEGRRSAGLASLQQPSSSPAGDDEGGGSDDEADQGNVYQDVDYTNIGLDAALSQPYDSLDVIPEEVEYANTQEYEQLGLVS</sequence>
<dbReference type="Proteomes" id="UP000271974">
    <property type="component" value="Unassembled WGS sequence"/>
</dbReference>
<feature type="compositionally biased region" description="Polar residues" evidence="1">
    <location>
        <begin position="209"/>
        <end position="218"/>
    </location>
</feature>
<evidence type="ECO:0000256" key="2">
    <source>
        <dbReference type="SAM" id="Phobius"/>
    </source>
</evidence>
<keyword evidence="2" id="KW-0812">Transmembrane</keyword>